<protein>
    <recommendedName>
        <fullName evidence="2">Tc toxin complex TcA C-terminal TcB-binding domain-containing protein</fullName>
    </recommendedName>
</protein>
<dbReference type="Proteomes" id="UP000409037">
    <property type="component" value="Unassembled WGS sequence"/>
</dbReference>
<feature type="coiled-coil region" evidence="1">
    <location>
        <begin position="108"/>
        <end position="163"/>
    </location>
</feature>
<keyword evidence="1" id="KW-0175">Coiled coil</keyword>
<reference evidence="3 4" key="1">
    <citation type="submission" date="2019-09" db="EMBL/GenBank/DDBJ databases">
        <authorList>
            <person name="Chandra G."/>
            <person name="Truman W A."/>
        </authorList>
    </citation>
    <scope>NUCLEOTIDE SEQUENCE [LARGE SCALE GENOMIC DNA]</scope>
    <source>
        <strain evidence="3">PS833</strain>
    </source>
</reference>
<dbReference type="EMBL" id="CABVHU010000008">
    <property type="protein sequence ID" value="VVO10605.1"/>
    <property type="molecule type" value="Genomic_DNA"/>
</dbReference>
<feature type="domain" description="Tc toxin complex TcA C-terminal TcB-binding" evidence="2">
    <location>
        <begin position="135"/>
        <end position="424"/>
    </location>
</feature>
<sequence length="431" mass="49322">MIDPTLGDSPSLGKAQFIDFTDSSIEDSEGYTKDMVLRAPIRMNTVFARQLINRAESGMESLLSWDTQQMKEPPIPNGLGAQPMDFSGAYSLYFLELFLYLPWLVARVESLRRRTQEWTQARDQAKLEAAQIKAQLAVFDEQHKATQLQLRQAQTALNQAKATHDFLLSSNRFSKSQTYDWLNSKFASFYYSAYNTAQSLCQAAEACWQYEMGDFTQTFIRPGAWNSSYRGLGAGEALKMNLLQMHREYLKNNKRDLEIRKTVSLKWLLDKDTESKINKKWEEIQCDLKAGSCVFELTQKMFNDDYKDQQHYLRRIKTISVTLPVIVGPYQDIRAILSQTSSKVEMAATPGTVKENLRASQQIALSHGVDDNGQFQLNFQDERYLPFEYTGAISCWRLTFPNHDAQMPMIESLTDIIVHVSYTARCEGGSL</sequence>
<dbReference type="AlphaFoldDB" id="A0A5E7DF94"/>
<evidence type="ECO:0000256" key="1">
    <source>
        <dbReference type="SAM" id="Coils"/>
    </source>
</evidence>
<name>A0A5E7DF94_PSEFL</name>
<evidence type="ECO:0000313" key="3">
    <source>
        <dbReference type="EMBL" id="VVO10605.1"/>
    </source>
</evidence>
<dbReference type="InterPro" id="IPR040840">
    <property type="entry name" value="TcA_TcB_BD"/>
</dbReference>
<dbReference type="Pfam" id="PF18276">
    <property type="entry name" value="TcA_TcB_BD"/>
    <property type="match status" value="1"/>
</dbReference>
<accession>A0A5E7DF94</accession>
<evidence type="ECO:0000259" key="2">
    <source>
        <dbReference type="Pfam" id="PF18276"/>
    </source>
</evidence>
<evidence type="ECO:0000313" key="4">
    <source>
        <dbReference type="Proteomes" id="UP000409037"/>
    </source>
</evidence>
<gene>
    <name evidence="3" type="ORF">PS833_03397</name>
</gene>
<proteinExistence type="predicted"/>
<organism evidence="3 4">
    <name type="scientific">Pseudomonas fluorescens</name>
    <dbReference type="NCBI Taxonomy" id="294"/>
    <lineage>
        <taxon>Bacteria</taxon>
        <taxon>Pseudomonadati</taxon>
        <taxon>Pseudomonadota</taxon>
        <taxon>Gammaproteobacteria</taxon>
        <taxon>Pseudomonadales</taxon>
        <taxon>Pseudomonadaceae</taxon>
        <taxon>Pseudomonas</taxon>
    </lineage>
</organism>